<organism evidence="1 2">
    <name type="scientific">Staurois parvus</name>
    <dbReference type="NCBI Taxonomy" id="386267"/>
    <lineage>
        <taxon>Eukaryota</taxon>
        <taxon>Metazoa</taxon>
        <taxon>Chordata</taxon>
        <taxon>Craniata</taxon>
        <taxon>Vertebrata</taxon>
        <taxon>Euteleostomi</taxon>
        <taxon>Amphibia</taxon>
        <taxon>Batrachia</taxon>
        <taxon>Anura</taxon>
        <taxon>Neobatrachia</taxon>
        <taxon>Ranoidea</taxon>
        <taxon>Ranidae</taxon>
        <taxon>Staurois</taxon>
    </lineage>
</organism>
<dbReference type="EMBL" id="CATNWA010006250">
    <property type="protein sequence ID" value="CAI9551735.1"/>
    <property type="molecule type" value="Genomic_DNA"/>
</dbReference>
<comment type="caution">
    <text evidence="1">The sequence shown here is derived from an EMBL/GenBank/DDBJ whole genome shotgun (WGS) entry which is preliminary data.</text>
</comment>
<reference evidence="1" key="1">
    <citation type="submission" date="2023-05" db="EMBL/GenBank/DDBJ databases">
        <authorList>
            <person name="Stuckert A."/>
        </authorList>
    </citation>
    <scope>NUCLEOTIDE SEQUENCE</scope>
</reference>
<keyword evidence="2" id="KW-1185">Reference proteome</keyword>
<dbReference type="Proteomes" id="UP001162483">
    <property type="component" value="Unassembled WGS sequence"/>
</dbReference>
<evidence type="ECO:0008006" key="3">
    <source>
        <dbReference type="Google" id="ProtNLM"/>
    </source>
</evidence>
<protein>
    <recommendedName>
        <fullName evidence="3">Ycf15</fullName>
    </recommendedName>
</protein>
<name>A0ABN9BVH6_9NEOB</name>
<proteinExistence type="predicted"/>
<accession>A0ABN9BVH6</accession>
<evidence type="ECO:0000313" key="1">
    <source>
        <dbReference type="EMBL" id="CAI9551735.1"/>
    </source>
</evidence>
<gene>
    <name evidence="1" type="ORF">SPARVUS_LOCUS3781140</name>
</gene>
<sequence length="47" mass="5694">MALYLGCIRSINQRLWMDSWINGSIFRMYLVHKPEALDGQLDKWFYI</sequence>
<evidence type="ECO:0000313" key="2">
    <source>
        <dbReference type="Proteomes" id="UP001162483"/>
    </source>
</evidence>